<dbReference type="InterPro" id="IPR037165">
    <property type="entry name" value="AldOxase/xan_DH_Mopterin-bd_sf"/>
</dbReference>
<keyword evidence="3" id="KW-0001">2Fe-2S</keyword>
<dbReference type="Pfam" id="PF03450">
    <property type="entry name" value="CO_deh_flav_C"/>
    <property type="match status" value="1"/>
</dbReference>
<organism evidence="11 12">
    <name type="scientific">Methylorubrum populi</name>
    <dbReference type="NCBI Taxonomy" id="223967"/>
    <lineage>
        <taxon>Bacteria</taxon>
        <taxon>Pseudomonadati</taxon>
        <taxon>Pseudomonadota</taxon>
        <taxon>Alphaproteobacteria</taxon>
        <taxon>Hyphomicrobiales</taxon>
        <taxon>Methylobacteriaceae</taxon>
        <taxon>Methylorubrum</taxon>
    </lineage>
</organism>
<dbReference type="InterPro" id="IPR005107">
    <property type="entry name" value="CO_DH_flav_C"/>
</dbReference>
<evidence type="ECO:0000256" key="6">
    <source>
        <dbReference type="ARBA" id="ARBA00023004"/>
    </source>
</evidence>
<dbReference type="SMART" id="SM01008">
    <property type="entry name" value="Ald_Xan_dh_C"/>
    <property type="match status" value="1"/>
</dbReference>
<dbReference type="InterPro" id="IPR016167">
    <property type="entry name" value="FAD-bd_PCMH_sub1"/>
</dbReference>
<gene>
    <name evidence="11" type="ORF">MPPM_1615</name>
</gene>
<evidence type="ECO:0000256" key="5">
    <source>
        <dbReference type="ARBA" id="ARBA00022827"/>
    </source>
</evidence>
<dbReference type="Gene3D" id="3.30.465.10">
    <property type="match status" value="1"/>
</dbReference>
<evidence type="ECO:0000259" key="10">
    <source>
        <dbReference type="PROSITE" id="PS51387"/>
    </source>
</evidence>
<dbReference type="PROSITE" id="PS51387">
    <property type="entry name" value="FAD_PCMH"/>
    <property type="match status" value="1"/>
</dbReference>
<reference evidence="11 12" key="1">
    <citation type="journal article" date="2016" name="Genome Announc.">
        <title>Complete Genome Sequence of Methylobacterium populi P-1M, Isolated from Pink-Pigmented Household Biofilm.</title>
        <authorList>
            <person name="Morohoshi T."/>
            <person name="Ikeda T."/>
        </authorList>
    </citation>
    <scope>NUCLEOTIDE SEQUENCE [LARGE SCALE GENOMIC DNA]</scope>
    <source>
        <strain evidence="11 12">P-1M</strain>
    </source>
</reference>
<accession>A0A160PFN9</accession>
<evidence type="ECO:0000313" key="11">
    <source>
        <dbReference type="EMBL" id="BAU90220.1"/>
    </source>
</evidence>
<dbReference type="SUPFAM" id="SSF54665">
    <property type="entry name" value="CO dehydrogenase molybdoprotein N-domain-like"/>
    <property type="match status" value="1"/>
</dbReference>
<dbReference type="PANTHER" id="PTHR11908:SF157">
    <property type="entry name" value="XANTHINE DEHYDROGENASE SUBUNIT D-RELATED"/>
    <property type="match status" value="1"/>
</dbReference>
<evidence type="ECO:0000256" key="1">
    <source>
        <dbReference type="ARBA" id="ARBA00001924"/>
    </source>
</evidence>
<dbReference type="Gene3D" id="3.30.365.10">
    <property type="entry name" value="Aldehyde oxidase/xanthine dehydrogenase, molybdopterin binding domain"/>
    <property type="match status" value="4"/>
</dbReference>
<keyword evidence="4" id="KW-0479">Metal-binding</keyword>
<dbReference type="Pfam" id="PF00941">
    <property type="entry name" value="FAD_binding_5"/>
    <property type="match status" value="1"/>
</dbReference>
<dbReference type="Gene3D" id="3.30.390.50">
    <property type="entry name" value="CO dehydrogenase flavoprotein, C-terminal domain"/>
    <property type="match status" value="1"/>
</dbReference>
<dbReference type="GO" id="GO:0016491">
    <property type="term" value="F:oxidoreductase activity"/>
    <property type="evidence" value="ECO:0007669"/>
    <property type="project" value="InterPro"/>
</dbReference>
<dbReference type="Pfam" id="PF20256">
    <property type="entry name" value="MoCoBD_2"/>
    <property type="match status" value="1"/>
</dbReference>
<dbReference type="GO" id="GO:0005506">
    <property type="term" value="F:iron ion binding"/>
    <property type="evidence" value="ECO:0007669"/>
    <property type="project" value="InterPro"/>
</dbReference>
<dbReference type="PANTHER" id="PTHR11908">
    <property type="entry name" value="XANTHINE DEHYDROGENASE"/>
    <property type="match status" value="1"/>
</dbReference>
<dbReference type="InterPro" id="IPR016208">
    <property type="entry name" value="Ald_Oxase/xanthine_DH-like"/>
</dbReference>
<dbReference type="GO" id="GO:0071949">
    <property type="term" value="F:FAD binding"/>
    <property type="evidence" value="ECO:0007669"/>
    <property type="project" value="InterPro"/>
</dbReference>
<dbReference type="Gene3D" id="3.90.1170.50">
    <property type="entry name" value="Aldehyde oxidase/xanthine dehydrogenase, a/b hammerhead"/>
    <property type="match status" value="1"/>
</dbReference>
<dbReference type="SUPFAM" id="SSF55447">
    <property type="entry name" value="CO dehydrogenase flavoprotein C-terminal domain-like"/>
    <property type="match status" value="1"/>
</dbReference>
<evidence type="ECO:0000256" key="7">
    <source>
        <dbReference type="ARBA" id="ARBA00023014"/>
    </source>
</evidence>
<dbReference type="AlphaFoldDB" id="A0A160PFN9"/>
<feature type="domain" description="FAD-binding PCMH-type" evidence="10">
    <location>
        <begin position="10"/>
        <end position="180"/>
    </location>
</feature>
<evidence type="ECO:0000256" key="4">
    <source>
        <dbReference type="ARBA" id="ARBA00022723"/>
    </source>
</evidence>
<dbReference type="SUPFAM" id="SSF56003">
    <property type="entry name" value="Molybdenum cofactor-binding domain"/>
    <property type="match status" value="1"/>
</dbReference>
<keyword evidence="5" id="KW-0274">FAD</keyword>
<comment type="cofactor">
    <cofactor evidence="8">
        <name>[2Fe-2S] cluster</name>
        <dbReference type="ChEBI" id="CHEBI:190135"/>
    </cofactor>
</comment>
<dbReference type="GO" id="GO:0051537">
    <property type="term" value="F:2 iron, 2 sulfur cluster binding"/>
    <property type="evidence" value="ECO:0007669"/>
    <property type="project" value="UniProtKB-KW"/>
</dbReference>
<proteinExistence type="predicted"/>
<dbReference type="InterPro" id="IPR046867">
    <property type="entry name" value="AldOxase/xan_DH_MoCoBD2"/>
</dbReference>
<evidence type="ECO:0000256" key="3">
    <source>
        <dbReference type="ARBA" id="ARBA00022714"/>
    </source>
</evidence>
<dbReference type="InterPro" id="IPR008274">
    <property type="entry name" value="AldOxase/xan_DH_MoCoBD1"/>
</dbReference>
<dbReference type="Pfam" id="PF02738">
    <property type="entry name" value="MoCoBD_1"/>
    <property type="match status" value="1"/>
</dbReference>
<dbReference type="SMART" id="SM01092">
    <property type="entry name" value="CO_deh_flav_C"/>
    <property type="match status" value="1"/>
</dbReference>
<dbReference type="InterPro" id="IPR016166">
    <property type="entry name" value="FAD-bd_PCMH"/>
</dbReference>
<comment type="cofactor">
    <cofactor evidence="1">
        <name>Mo-molybdopterin</name>
        <dbReference type="ChEBI" id="CHEBI:71302"/>
    </cofactor>
</comment>
<dbReference type="InterPro" id="IPR002346">
    <property type="entry name" value="Mopterin_DH_FAD-bd"/>
</dbReference>
<feature type="region of interest" description="Disordered" evidence="9">
    <location>
        <begin position="862"/>
        <end position="884"/>
    </location>
</feature>
<evidence type="ECO:0000256" key="9">
    <source>
        <dbReference type="SAM" id="MobiDB-lite"/>
    </source>
</evidence>
<name>A0A160PFN9_9HYPH</name>
<keyword evidence="6" id="KW-0408">Iron</keyword>
<sequence>MGTGRKGSGMSGRALRVLRPREAGEALAALSRHGGEARLAAGATALQLDWAAGAERPDLLVDLSGLPELRGVEAVGGNLRIGAATPLAEIEADATVARLAPLLGRAVRTVAAPAVRSLASLGGNVAGRTGCCLPALLALDAALEILTAAGRERVALADWLGRAAESASLLLAVTLPPQPEGAPTTLRKVGLRAAFSPSVIGVAGLLSLDHGVIGAARLAAGGGPVRPQRLPRSEALLAGRPPAAVDWAGLHAALLAEIDAPDDSLRSARYRRLAAANALVAGLGGAGMLPGAEGRSGALPRYRPVGTGAPAGERVVSRAADPAGWHRRPDIADKVHGRLAYLTDARAPGMLVGRILRAGRPHARILSIDTAEAEVLPGVAAVVTHRDVPGLNAYGIMVQDQPALCGERVRYVGDAVAAVAAVDEATAEAALALIRVAYAPLPVLDSPEAALAPGAPPLHPEGNLRREVRVARGDIESAFAACAHVVEDTYVTPRQMHGFLETEGGWAMMEADGSLTIRVGGQHGARDRLQIARILGWPEARVRVVTSPTGGAFGGKDELTVQPALALLAVKTGRAVRLHLGRSESVAAGIKRNPMRIRMRTGCDAEGRLLAVSVELTADGGAYASLSPAVIETALEHCCGPYIVPNVAGVARLVATNNGTCGAFRGFGANEMTYAIECQMGRLAQAVGCDPVTLRRRNLRAPGSPGFFGQTVGPSERLAEMLDAAAASPLWSAGQGQGQGQESEPAAVGVGLALNYQGNGLGSLPEDRAAVELRLAADGAIEALYGLDEIGQGLQAAIRSAVAARLGVDRAEIRPVIGDTGRTPDSGSTTASRGTFVVWEGARRAAPAFARALLDAAAQRLGRRPQGEAPDGSGSADLALGPGGIREARSNSGRPLLGFAELAAGLPPEALPRSRAAFDFPKADYVAGNARYLFAFGATLARVAVDRVTGEVRVLDLHQHTAAGPVLDAAAYLGQIEGGGVQGLGFSLTEDARMEAGRYAVSNLDGYLMPTIADAPERSRVLALEDLDPDDPYGPRGIGELGIGAVTPAIAAAVADAVGHWPGAAPFSPETLLRALCDGAAA</sequence>
<protein>
    <submittedName>
        <fullName evidence="11">Molybdopterin binding aldehyde oxidase</fullName>
    </submittedName>
</protein>
<dbReference type="InterPro" id="IPR036683">
    <property type="entry name" value="CO_DH_flav_C_dom_sf"/>
</dbReference>
<evidence type="ECO:0000313" key="12">
    <source>
        <dbReference type="Proteomes" id="UP000218288"/>
    </source>
</evidence>
<dbReference type="InterPro" id="IPR036318">
    <property type="entry name" value="FAD-bd_PCMH-like_sf"/>
</dbReference>
<keyword evidence="2" id="KW-0285">Flavoprotein</keyword>
<dbReference type="PIRSF" id="PIRSF000127">
    <property type="entry name" value="Xanthine_DH"/>
    <property type="match status" value="1"/>
</dbReference>
<dbReference type="Gene3D" id="3.30.43.10">
    <property type="entry name" value="Uridine Diphospho-n-acetylenolpyruvylglucosamine Reductase, domain 2"/>
    <property type="match status" value="1"/>
</dbReference>
<dbReference type="SUPFAM" id="SSF56176">
    <property type="entry name" value="FAD-binding/transporter-associated domain-like"/>
    <property type="match status" value="1"/>
</dbReference>
<dbReference type="Proteomes" id="UP000218288">
    <property type="component" value="Chromosome"/>
</dbReference>
<dbReference type="EMBL" id="AP014809">
    <property type="protein sequence ID" value="BAU90220.1"/>
    <property type="molecule type" value="Genomic_DNA"/>
</dbReference>
<evidence type="ECO:0000256" key="2">
    <source>
        <dbReference type="ARBA" id="ARBA00022630"/>
    </source>
</evidence>
<dbReference type="InterPro" id="IPR036856">
    <property type="entry name" value="Ald_Oxase/Xan_DH_a/b_sf"/>
</dbReference>
<dbReference type="InterPro" id="IPR000674">
    <property type="entry name" value="Ald_Oxase/Xan_DH_a/b"/>
</dbReference>
<keyword evidence="7" id="KW-0411">Iron-sulfur</keyword>
<evidence type="ECO:0000256" key="8">
    <source>
        <dbReference type="ARBA" id="ARBA00034078"/>
    </source>
</evidence>
<dbReference type="Pfam" id="PF01315">
    <property type="entry name" value="Ald_Xan_dh_C"/>
    <property type="match status" value="1"/>
</dbReference>
<dbReference type="InterPro" id="IPR016169">
    <property type="entry name" value="FAD-bd_PCMH_sub2"/>
</dbReference>